<feature type="transmembrane region" description="Helical" evidence="6">
    <location>
        <begin position="334"/>
        <end position="357"/>
    </location>
</feature>
<keyword evidence="4 6" id="KW-1133">Transmembrane helix</keyword>
<keyword evidence="8" id="KW-1185">Reference proteome</keyword>
<gene>
    <name evidence="7" type="ORF">GV827_13055</name>
</gene>
<feature type="transmembrane region" description="Helical" evidence="6">
    <location>
        <begin position="284"/>
        <end position="313"/>
    </location>
</feature>
<evidence type="ECO:0000313" key="7">
    <source>
        <dbReference type="EMBL" id="NEK23331.1"/>
    </source>
</evidence>
<dbReference type="GO" id="GO:0005886">
    <property type="term" value="C:plasma membrane"/>
    <property type="evidence" value="ECO:0007669"/>
    <property type="project" value="UniProtKB-SubCell"/>
</dbReference>
<comment type="caution">
    <text evidence="7">The sequence shown here is derived from an EMBL/GenBank/DDBJ whole genome shotgun (WGS) entry which is preliminary data.</text>
</comment>
<dbReference type="RefSeq" id="WP_164354246.1">
    <property type="nucleotide sequence ID" value="NZ_JAABNT010000007.1"/>
</dbReference>
<proteinExistence type="predicted"/>
<keyword evidence="3 6" id="KW-0812">Transmembrane</keyword>
<evidence type="ECO:0000256" key="1">
    <source>
        <dbReference type="ARBA" id="ARBA00004651"/>
    </source>
</evidence>
<feature type="transmembrane region" description="Helical" evidence="6">
    <location>
        <begin position="392"/>
        <end position="416"/>
    </location>
</feature>
<evidence type="ECO:0000256" key="4">
    <source>
        <dbReference type="ARBA" id="ARBA00022989"/>
    </source>
</evidence>
<reference evidence="7 8" key="1">
    <citation type="submission" date="2020-01" db="EMBL/GenBank/DDBJ databases">
        <title>Sulfitobacter sediminilitoris sp. nov., isolated from a tidal flat.</title>
        <authorList>
            <person name="Park S."/>
            <person name="Yoon J.-H."/>
        </authorList>
    </citation>
    <scope>NUCLEOTIDE SEQUENCE [LARGE SCALE GENOMIC DNA]</scope>
    <source>
        <strain evidence="7 8">JBTF-M27</strain>
    </source>
</reference>
<dbReference type="Proteomes" id="UP000468591">
    <property type="component" value="Unassembled WGS sequence"/>
</dbReference>
<evidence type="ECO:0000256" key="5">
    <source>
        <dbReference type="ARBA" id="ARBA00023136"/>
    </source>
</evidence>
<feature type="transmembrane region" description="Helical" evidence="6">
    <location>
        <begin position="125"/>
        <end position="151"/>
    </location>
</feature>
<protein>
    <submittedName>
        <fullName evidence="7">Amino acid permease</fullName>
    </submittedName>
</protein>
<evidence type="ECO:0000256" key="6">
    <source>
        <dbReference type="SAM" id="Phobius"/>
    </source>
</evidence>
<dbReference type="InterPro" id="IPR002293">
    <property type="entry name" value="AA/rel_permease1"/>
</dbReference>
<dbReference type="PANTHER" id="PTHR42770">
    <property type="entry name" value="AMINO ACID TRANSPORTER-RELATED"/>
    <property type="match status" value="1"/>
</dbReference>
<feature type="transmembrane region" description="Helical" evidence="6">
    <location>
        <begin position="27"/>
        <end position="47"/>
    </location>
</feature>
<evidence type="ECO:0000256" key="3">
    <source>
        <dbReference type="ARBA" id="ARBA00022692"/>
    </source>
</evidence>
<dbReference type="PIRSF" id="PIRSF006060">
    <property type="entry name" value="AA_transporter"/>
    <property type="match status" value="1"/>
</dbReference>
<comment type="subcellular location">
    <subcellularLocation>
        <location evidence="1">Cell membrane</location>
        <topology evidence="1">Multi-pass membrane protein</topology>
    </subcellularLocation>
</comment>
<dbReference type="InterPro" id="IPR050367">
    <property type="entry name" value="APC_superfamily"/>
</dbReference>
<dbReference type="AlphaFoldDB" id="A0A6P0CAR9"/>
<feature type="transmembrane region" description="Helical" evidence="6">
    <location>
        <begin position="53"/>
        <end position="74"/>
    </location>
</feature>
<evidence type="ECO:0000256" key="2">
    <source>
        <dbReference type="ARBA" id="ARBA00022475"/>
    </source>
</evidence>
<dbReference type="Pfam" id="PF13520">
    <property type="entry name" value="AA_permease_2"/>
    <property type="match status" value="1"/>
</dbReference>
<feature type="transmembrane region" description="Helical" evidence="6">
    <location>
        <begin position="238"/>
        <end position="264"/>
    </location>
</feature>
<feature type="transmembrane region" description="Helical" evidence="6">
    <location>
        <begin position="201"/>
        <end position="226"/>
    </location>
</feature>
<organism evidence="7 8">
    <name type="scientific">Sulfitobacter sediminilitoris</name>
    <dbReference type="NCBI Taxonomy" id="2698830"/>
    <lineage>
        <taxon>Bacteria</taxon>
        <taxon>Pseudomonadati</taxon>
        <taxon>Pseudomonadota</taxon>
        <taxon>Alphaproteobacteria</taxon>
        <taxon>Rhodobacterales</taxon>
        <taxon>Roseobacteraceae</taxon>
        <taxon>Sulfitobacter</taxon>
    </lineage>
</organism>
<dbReference type="PANTHER" id="PTHR42770:SF11">
    <property type="entry name" value="INNER MEMBRANE TRANSPORT PROTEIN YBAT"/>
    <property type="match status" value="1"/>
</dbReference>
<feature type="transmembrane region" description="Helical" evidence="6">
    <location>
        <begin position="158"/>
        <end position="181"/>
    </location>
</feature>
<evidence type="ECO:0000313" key="8">
    <source>
        <dbReference type="Proteomes" id="UP000468591"/>
    </source>
</evidence>
<feature type="transmembrane region" description="Helical" evidence="6">
    <location>
        <begin position="94"/>
        <end position="119"/>
    </location>
</feature>
<dbReference type="Gene3D" id="1.20.1740.10">
    <property type="entry name" value="Amino acid/polyamine transporter I"/>
    <property type="match status" value="1"/>
</dbReference>
<accession>A0A6P0CAR9</accession>
<dbReference type="GO" id="GO:0022857">
    <property type="term" value="F:transmembrane transporter activity"/>
    <property type="evidence" value="ECO:0007669"/>
    <property type="project" value="InterPro"/>
</dbReference>
<sequence length="419" mass="43900">MTVEANADQQPGGAAPTLRRAISLPLLVLYGLGVTIGAGIYVLVGATAASAGIYAPSAFLLAAFVMLFSACSFAELSGRFPKSAGEAVYVEAGFHWPILTVITGSLLLLATIISSSAIALGSAGYIAFLVPLPLWTIILFVVLLTFTLAAWGIVESVAFAAVLTLMEILGLVVVVIAGVWLRPDIIFNLSDVLPPPTDGMALTGVFLASLTAFFAFIGFDGMVNIVEETENPSRNMPLGIFLTLLIAALLYFGVAAVAVQILPLDELAKSAAPISLLFERLTGFSPLTITLVAIGATLNGVVIQTILASRVLYGMADVGRLPKGLAKLNARTRTPVLATALVSAITLVFALFFPIGILAERTTQVVLVVFVLINLALIRIKWRSDPAPDGIFTVPLVVPLIGFLTCLGMLIGPLLLGLL</sequence>
<name>A0A6P0CAR9_9RHOB</name>
<keyword evidence="5 6" id="KW-0472">Membrane</keyword>
<dbReference type="EMBL" id="JAABNT010000007">
    <property type="protein sequence ID" value="NEK23331.1"/>
    <property type="molecule type" value="Genomic_DNA"/>
</dbReference>
<keyword evidence="2" id="KW-1003">Cell membrane</keyword>
<feature type="transmembrane region" description="Helical" evidence="6">
    <location>
        <begin position="363"/>
        <end position="380"/>
    </location>
</feature>